<evidence type="ECO:0000313" key="3">
    <source>
        <dbReference type="EMBL" id="CAD8656958.1"/>
    </source>
</evidence>
<proteinExistence type="predicted"/>
<feature type="region of interest" description="Disordered" evidence="1">
    <location>
        <begin position="1"/>
        <end position="33"/>
    </location>
</feature>
<feature type="region of interest" description="Disordered" evidence="1">
    <location>
        <begin position="254"/>
        <end position="277"/>
    </location>
</feature>
<gene>
    <name evidence="3" type="ORF">POBO1169_LOCUS4698</name>
</gene>
<organism evidence="3">
    <name type="scientific">Pyramimonas obovata</name>
    <dbReference type="NCBI Taxonomy" id="1411642"/>
    <lineage>
        <taxon>Eukaryota</taxon>
        <taxon>Viridiplantae</taxon>
        <taxon>Chlorophyta</taxon>
        <taxon>Pyramimonadophyceae</taxon>
        <taxon>Pyramimonadales</taxon>
        <taxon>Pyramimonadaceae</taxon>
        <taxon>Pyramimonas</taxon>
        <taxon>Pyramimonas incertae sedis</taxon>
    </lineage>
</organism>
<accession>A0A7S0N209</accession>
<name>A0A7S0N209_9CHLO</name>
<dbReference type="EMBL" id="HBFA01008940">
    <property type="protein sequence ID" value="CAD8656958.1"/>
    <property type="molecule type" value="Transcribed_RNA"/>
</dbReference>
<evidence type="ECO:0000256" key="1">
    <source>
        <dbReference type="SAM" id="MobiDB-lite"/>
    </source>
</evidence>
<sequence>MAAMSATRGATMAASSVRVNSGNRASPAQRATPAMLARPSAKATFSCRRSAAVTQRSAMSVRAAATAPTPLGAVKDYTKPDWSSFEFGATPVFWEPANPTAGDILTIWFNPDLTVVEDTGSVAFNGGFNGPFMCGGAPRPMASKSRGTSAPPLYSIRVNIPKFASFLQFGFTDGTNWDEGYKLEVTPLPENKGRDLAFFNEGLSREMGVDGACEAAIFPDPAPVPLTCAMPGGMGLVGQSCELDVVPGCTDPDAPNFDPLANVEDSSCELPDPSKMK</sequence>
<dbReference type="Pfam" id="PF25419">
    <property type="entry name" value="Ig_PIFI"/>
    <property type="match status" value="1"/>
</dbReference>
<evidence type="ECO:0000259" key="2">
    <source>
        <dbReference type="Pfam" id="PF25419"/>
    </source>
</evidence>
<feature type="domain" description="PIFI-like Ig-like" evidence="2">
    <location>
        <begin position="84"/>
        <end position="206"/>
    </location>
</feature>
<protein>
    <recommendedName>
        <fullName evidence="2">PIFI-like Ig-like domain-containing protein</fullName>
    </recommendedName>
</protein>
<reference evidence="3" key="1">
    <citation type="submission" date="2021-01" db="EMBL/GenBank/DDBJ databases">
        <authorList>
            <person name="Corre E."/>
            <person name="Pelletier E."/>
            <person name="Niang G."/>
            <person name="Scheremetjew M."/>
            <person name="Finn R."/>
            <person name="Kale V."/>
            <person name="Holt S."/>
            <person name="Cochrane G."/>
            <person name="Meng A."/>
            <person name="Brown T."/>
            <person name="Cohen L."/>
        </authorList>
    </citation>
    <scope>NUCLEOTIDE SEQUENCE</scope>
    <source>
        <strain evidence="3">CCMP722</strain>
    </source>
</reference>
<feature type="compositionally biased region" description="Polar residues" evidence="1">
    <location>
        <begin position="13"/>
        <end position="26"/>
    </location>
</feature>
<dbReference type="InterPro" id="IPR057612">
    <property type="entry name" value="Ig_PIFI"/>
</dbReference>
<dbReference type="AlphaFoldDB" id="A0A7S0N209"/>